<dbReference type="PANTHER" id="PTHR22943:SF248">
    <property type="entry name" value="SEVEN TM RECEPTOR"/>
    <property type="match status" value="1"/>
</dbReference>
<accession>A0AAV5TGM3</accession>
<keyword evidence="2" id="KW-0812">Transmembrane</keyword>
<dbReference type="InterPro" id="IPR019428">
    <property type="entry name" value="7TM_GPCR_serpentine_rcpt_Str"/>
</dbReference>
<dbReference type="EMBL" id="BTSX01000004">
    <property type="protein sequence ID" value="GMS92286.1"/>
    <property type="molecule type" value="Genomic_DNA"/>
</dbReference>
<name>A0AAV5TGM3_9BILA</name>
<keyword evidence="2" id="KW-0472">Membrane</keyword>
<sequence length="354" mass="39598">AQRFVLATCEINLVPKLDTSMTVSPWAIAARIVVSIEAVCGVVLNLLLLYLLARLDVGRAARLYRISCMITALLGSYTSFLLLLLEDLVILVEGGLAVVLYGPILFYLPDKINDVLCIGFFTQTHTMWQTIAAPSIIQWMYLAMPNSSDARRLFCAYIVPIICYANTLYYMQYIIPDDAMKTTLVRSIYDLHGTDLRDFHIYGFRMIDEDGIDLRDIMLREAVPSYIAAYGMFIFSAVQIRSRLRGFGSITSTKTDRMQRRFFHIQIAQVLLPLVLMSPPMGIALVAGFNGANFASLTIILDFFLWITPSATAFLLLIFVVKSSRNRSAKTSHVGISNNYPSPRVPSNSSRTAA</sequence>
<feature type="transmembrane region" description="Helical" evidence="2">
    <location>
        <begin position="154"/>
        <end position="175"/>
    </location>
</feature>
<feature type="transmembrane region" description="Helical" evidence="2">
    <location>
        <begin position="299"/>
        <end position="321"/>
    </location>
</feature>
<feature type="non-terminal residue" evidence="3">
    <location>
        <position position="1"/>
    </location>
</feature>
<feature type="transmembrane region" description="Helical" evidence="2">
    <location>
        <begin position="262"/>
        <end position="287"/>
    </location>
</feature>
<comment type="caution">
    <text evidence="3">The sequence shown here is derived from an EMBL/GenBank/DDBJ whole genome shotgun (WGS) entry which is preliminary data.</text>
</comment>
<dbReference type="AlphaFoldDB" id="A0AAV5TGM3"/>
<feature type="region of interest" description="Disordered" evidence="1">
    <location>
        <begin position="331"/>
        <end position="354"/>
    </location>
</feature>
<gene>
    <name evidence="3" type="ORF">PENTCL1PPCAC_14461</name>
</gene>
<dbReference type="Proteomes" id="UP001432027">
    <property type="component" value="Unassembled WGS sequence"/>
</dbReference>
<keyword evidence="4" id="KW-1185">Reference proteome</keyword>
<evidence type="ECO:0000256" key="1">
    <source>
        <dbReference type="SAM" id="MobiDB-lite"/>
    </source>
</evidence>
<protein>
    <recommendedName>
        <fullName evidence="5">G protein-coupled receptor</fullName>
    </recommendedName>
</protein>
<dbReference type="PANTHER" id="PTHR22943">
    <property type="entry name" value="7-TRANSMEMBRANE DOMAIN RECEPTOR C.ELEGANS"/>
    <property type="match status" value="1"/>
</dbReference>
<reference evidence="3" key="1">
    <citation type="submission" date="2023-10" db="EMBL/GenBank/DDBJ databases">
        <title>Genome assembly of Pristionchus species.</title>
        <authorList>
            <person name="Yoshida K."/>
            <person name="Sommer R.J."/>
        </authorList>
    </citation>
    <scope>NUCLEOTIDE SEQUENCE</scope>
    <source>
        <strain evidence="3">RS0144</strain>
    </source>
</reference>
<feature type="transmembrane region" description="Helical" evidence="2">
    <location>
        <begin position="88"/>
        <end position="108"/>
    </location>
</feature>
<feature type="transmembrane region" description="Helical" evidence="2">
    <location>
        <begin position="63"/>
        <end position="82"/>
    </location>
</feature>
<feature type="transmembrane region" description="Helical" evidence="2">
    <location>
        <begin position="28"/>
        <end position="51"/>
    </location>
</feature>
<dbReference type="Pfam" id="PF10326">
    <property type="entry name" value="7TM_GPCR_Str"/>
    <property type="match status" value="1"/>
</dbReference>
<evidence type="ECO:0000313" key="4">
    <source>
        <dbReference type="Proteomes" id="UP001432027"/>
    </source>
</evidence>
<evidence type="ECO:0000256" key="2">
    <source>
        <dbReference type="SAM" id="Phobius"/>
    </source>
</evidence>
<feature type="transmembrane region" description="Helical" evidence="2">
    <location>
        <begin position="223"/>
        <end position="241"/>
    </location>
</feature>
<evidence type="ECO:0000313" key="3">
    <source>
        <dbReference type="EMBL" id="GMS92286.1"/>
    </source>
</evidence>
<keyword evidence="2" id="KW-1133">Transmembrane helix</keyword>
<organism evidence="3 4">
    <name type="scientific">Pristionchus entomophagus</name>
    <dbReference type="NCBI Taxonomy" id="358040"/>
    <lineage>
        <taxon>Eukaryota</taxon>
        <taxon>Metazoa</taxon>
        <taxon>Ecdysozoa</taxon>
        <taxon>Nematoda</taxon>
        <taxon>Chromadorea</taxon>
        <taxon>Rhabditida</taxon>
        <taxon>Rhabditina</taxon>
        <taxon>Diplogasteromorpha</taxon>
        <taxon>Diplogasteroidea</taxon>
        <taxon>Neodiplogasteridae</taxon>
        <taxon>Pristionchus</taxon>
    </lineage>
</organism>
<evidence type="ECO:0008006" key="5">
    <source>
        <dbReference type="Google" id="ProtNLM"/>
    </source>
</evidence>
<proteinExistence type="predicted"/>